<evidence type="ECO:0008006" key="4">
    <source>
        <dbReference type="Google" id="ProtNLM"/>
    </source>
</evidence>
<keyword evidence="1" id="KW-0472">Membrane</keyword>
<organism evidence="2 3">
    <name type="scientific">Cryobacterium sandaracinum</name>
    <dbReference type="NCBI Taxonomy" id="1259247"/>
    <lineage>
        <taxon>Bacteria</taxon>
        <taxon>Bacillati</taxon>
        <taxon>Actinomycetota</taxon>
        <taxon>Actinomycetes</taxon>
        <taxon>Micrococcales</taxon>
        <taxon>Microbacteriaceae</taxon>
        <taxon>Cryobacterium</taxon>
    </lineage>
</organism>
<dbReference type="Proteomes" id="UP000297851">
    <property type="component" value="Unassembled WGS sequence"/>
</dbReference>
<dbReference type="RefSeq" id="WP_134373496.1">
    <property type="nucleotide sequence ID" value="NZ_SOGO01000023.1"/>
</dbReference>
<keyword evidence="3" id="KW-1185">Reference proteome</keyword>
<feature type="transmembrane region" description="Helical" evidence="1">
    <location>
        <begin position="135"/>
        <end position="154"/>
    </location>
</feature>
<proteinExistence type="predicted"/>
<comment type="caution">
    <text evidence="2">The sequence shown here is derived from an EMBL/GenBank/DDBJ whole genome shotgun (WGS) entry which is preliminary data.</text>
</comment>
<feature type="transmembrane region" description="Helical" evidence="1">
    <location>
        <begin position="72"/>
        <end position="96"/>
    </location>
</feature>
<sequence length="209" mass="22962">MKLLAPSLRLTIVLLGIAAIVSTFFDTATHATINPFNFFGFFTMQSNIIVVIVLAVSAFVSFSGRHQSLRLVLARGCATTYIVITGFVYNLLLAGLEGGVSLAWANTVLHVVLPLYAALDWLIFNDRSPLRWNELWIALIYPIVWIMVVLLRGATDGWVPYPFLNPAQGYGIVALYALAIAVATVIFAAVIWTLSRLNPLRSPALAEIR</sequence>
<evidence type="ECO:0000313" key="2">
    <source>
        <dbReference type="EMBL" id="TFD02940.1"/>
    </source>
</evidence>
<reference evidence="2 3" key="1">
    <citation type="submission" date="2019-03" db="EMBL/GenBank/DDBJ databases">
        <title>Genomics of glacier-inhabiting Cryobacterium strains.</title>
        <authorList>
            <person name="Liu Q."/>
            <person name="Xin Y.-H."/>
        </authorList>
    </citation>
    <scope>NUCLEOTIDE SEQUENCE [LARGE SCALE GENOMIC DNA]</scope>
    <source>
        <strain evidence="2 3">TMT2-16</strain>
    </source>
</reference>
<evidence type="ECO:0000256" key="1">
    <source>
        <dbReference type="SAM" id="Phobius"/>
    </source>
</evidence>
<dbReference type="EMBL" id="SOGO01000023">
    <property type="protein sequence ID" value="TFD02940.1"/>
    <property type="molecule type" value="Genomic_DNA"/>
</dbReference>
<protein>
    <recommendedName>
        <fullName evidence="4">Pr6Pr family membrane protein</fullName>
    </recommendedName>
</protein>
<feature type="transmembrane region" description="Helical" evidence="1">
    <location>
        <begin position="174"/>
        <end position="194"/>
    </location>
</feature>
<gene>
    <name evidence="2" type="ORF">E3T25_07780</name>
</gene>
<keyword evidence="1" id="KW-1133">Transmembrane helix</keyword>
<feature type="transmembrane region" description="Helical" evidence="1">
    <location>
        <begin position="41"/>
        <end position="60"/>
    </location>
</feature>
<dbReference type="InterPro" id="IPR049713">
    <property type="entry name" value="Pr6Pr-like"/>
</dbReference>
<keyword evidence="1" id="KW-0812">Transmembrane</keyword>
<name>A0ABY2JCV5_9MICO</name>
<evidence type="ECO:0000313" key="3">
    <source>
        <dbReference type="Proteomes" id="UP000297851"/>
    </source>
</evidence>
<dbReference type="NCBIfam" id="NF038065">
    <property type="entry name" value="Pr6Pr"/>
    <property type="match status" value="1"/>
</dbReference>
<feature type="transmembrane region" description="Helical" evidence="1">
    <location>
        <begin position="102"/>
        <end position="123"/>
    </location>
</feature>
<accession>A0ABY2JCV5</accession>